<comment type="subunit">
    <text evidence="2">Interacts with 100S ribosomes.</text>
</comment>
<evidence type="ECO:0000256" key="1">
    <source>
        <dbReference type="ARBA" id="ARBA00022845"/>
    </source>
</evidence>
<dbReference type="InterPro" id="IPR036567">
    <property type="entry name" value="RHF-like"/>
</dbReference>
<dbReference type="Gene3D" id="3.30.160.100">
    <property type="entry name" value="Ribosome hibernation promotion factor-like"/>
    <property type="match status" value="1"/>
</dbReference>
<dbReference type="PANTHER" id="PTHR33231:SF1">
    <property type="entry name" value="30S RIBOSOMAL PROTEIN"/>
    <property type="match status" value="1"/>
</dbReference>
<dbReference type="InterPro" id="IPR003489">
    <property type="entry name" value="RHF/RaiA"/>
</dbReference>
<name>A0A1R4G3C2_9MICO</name>
<protein>
    <recommendedName>
        <fullName evidence="2">Ribosome hibernation promoting factor</fullName>
        <shortName evidence="2">HPF</shortName>
    </recommendedName>
</protein>
<dbReference type="InterPro" id="IPR034694">
    <property type="entry name" value="HPF_long/plastid"/>
</dbReference>
<dbReference type="InterPro" id="IPR032528">
    <property type="entry name" value="Ribosom_S30AE_C"/>
</dbReference>
<dbReference type="AlphaFoldDB" id="A0A1R4G3C2"/>
<evidence type="ECO:0000259" key="3">
    <source>
        <dbReference type="Pfam" id="PF16321"/>
    </source>
</evidence>
<dbReference type="GeneID" id="303173246"/>
<dbReference type="RefSeq" id="WP_086992113.1">
    <property type="nucleotide sequence ID" value="NZ_FUHU01000036.1"/>
</dbReference>
<dbReference type="GO" id="GO:0043024">
    <property type="term" value="F:ribosomal small subunit binding"/>
    <property type="evidence" value="ECO:0007669"/>
    <property type="project" value="TreeGrafter"/>
</dbReference>
<dbReference type="SUPFAM" id="SSF69754">
    <property type="entry name" value="Ribosome binding protein Y (YfiA homologue)"/>
    <property type="match status" value="1"/>
</dbReference>
<reference evidence="4 5" key="1">
    <citation type="submission" date="2017-02" db="EMBL/GenBank/DDBJ databases">
        <authorList>
            <person name="Peterson S.W."/>
        </authorList>
    </citation>
    <scope>NUCLEOTIDE SEQUENCE [LARGE SCALE GENOMIC DNA]</scope>
    <source>
        <strain evidence="4 5">LMG 22410</strain>
    </source>
</reference>
<evidence type="ECO:0000313" key="5">
    <source>
        <dbReference type="Proteomes" id="UP000195787"/>
    </source>
</evidence>
<comment type="function">
    <text evidence="2">Required for dimerization of active 70S ribosomes into 100S ribosomes in stationary phase; 100S ribosomes are translationally inactive and sometimes present during exponential growth.</text>
</comment>
<feature type="domain" description="Sigma 54 modulation/S30EA ribosomal protein C-terminal" evidence="3">
    <location>
        <begin position="154"/>
        <end position="208"/>
    </location>
</feature>
<comment type="similarity">
    <text evidence="2">Belongs to the HPF/YfiA ribosome-associated protein family. Long HPF subfamily.</text>
</comment>
<evidence type="ECO:0000313" key="4">
    <source>
        <dbReference type="EMBL" id="SJM62631.1"/>
    </source>
</evidence>
<dbReference type="OrthoDB" id="9794975at2"/>
<dbReference type="GO" id="GO:0045900">
    <property type="term" value="P:negative regulation of translational elongation"/>
    <property type="evidence" value="ECO:0007669"/>
    <property type="project" value="TreeGrafter"/>
</dbReference>
<dbReference type="CDD" id="cd00552">
    <property type="entry name" value="RaiA"/>
    <property type="match status" value="1"/>
</dbReference>
<dbReference type="Pfam" id="PF02482">
    <property type="entry name" value="Ribosomal_S30AE"/>
    <property type="match status" value="1"/>
</dbReference>
<proteinExistence type="inferred from homology"/>
<sequence length="215" mass="23829">MDITVSGRNATITDRFREYTTEKVNKVSQLLPRAQVLSVKLSSHSKAHDAQAAGARVEITVRGPGGVIRSEAEGADKYRAFDQAYHRVMERARRLHDKRTDHRNRHKSSLVEAATNGFADHGLQPAPPETIESVAAGEAPASTDGAAFEEEEWSPVVIREKRFAAVALTPREAIDQMELVGHPFYLFQNSETNEANVVYRRKGWSYGVISLGADE</sequence>
<dbReference type="HAMAP" id="MF_00839">
    <property type="entry name" value="HPF"/>
    <property type="match status" value="1"/>
</dbReference>
<keyword evidence="1 2" id="KW-0810">Translation regulation</keyword>
<dbReference type="Gene3D" id="3.30.505.50">
    <property type="entry name" value="Sigma 54 modulation/S30EA ribosomal protein, C-terminal domain"/>
    <property type="match status" value="1"/>
</dbReference>
<accession>A0A1R4G3C2</accession>
<organism evidence="4 5">
    <name type="scientific">Agrococcus casei LMG 22410</name>
    <dbReference type="NCBI Taxonomy" id="1255656"/>
    <lineage>
        <taxon>Bacteria</taxon>
        <taxon>Bacillati</taxon>
        <taxon>Actinomycetota</taxon>
        <taxon>Actinomycetes</taxon>
        <taxon>Micrococcales</taxon>
        <taxon>Microbacteriaceae</taxon>
        <taxon>Agrococcus</taxon>
    </lineage>
</organism>
<dbReference type="PANTHER" id="PTHR33231">
    <property type="entry name" value="30S RIBOSOMAL PROTEIN"/>
    <property type="match status" value="1"/>
</dbReference>
<dbReference type="NCBIfam" id="TIGR00741">
    <property type="entry name" value="yfiA"/>
    <property type="match status" value="1"/>
</dbReference>
<dbReference type="InterPro" id="IPR038416">
    <property type="entry name" value="Ribosom_S30AE_C_sf"/>
</dbReference>
<dbReference type="Proteomes" id="UP000195787">
    <property type="component" value="Unassembled WGS sequence"/>
</dbReference>
<comment type="subcellular location">
    <subcellularLocation>
        <location evidence="2">Cytoplasm</location>
    </subcellularLocation>
</comment>
<keyword evidence="2" id="KW-0963">Cytoplasm</keyword>
<dbReference type="GO" id="GO:0022627">
    <property type="term" value="C:cytosolic small ribosomal subunit"/>
    <property type="evidence" value="ECO:0007669"/>
    <property type="project" value="TreeGrafter"/>
</dbReference>
<dbReference type="InterPro" id="IPR050574">
    <property type="entry name" value="HPF/YfiA_ribosome-assoc"/>
</dbReference>
<keyword evidence="5" id="KW-1185">Reference proteome</keyword>
<evidence type="ECO:0000256" key="2">
    <source>
        <dbReference type="HAMAP-Rule" id="MF_00839"/>
    </source>
</evidence>
<dbReference type="EMBL" id="FUHU01000036">
    <property type="protein sequence ID" value="SJM62631.1"/>
    <property type="molecule type" value="Genomic_DNA"/>
</dbReference>
<gene>
    <name evidence="2" type="primary">hpf</name>
    <name evidence="4" type="ORF">CZ674_08465</name>
</gene>
<dbReference type="Pfam" id="PF16321">
    <property type="entry name" value="Ribosom_S30AE_C"/>
    <property type="match status" value="1"/>
</dbReference>